<organism evidence="2 3">
    <name type="scientific">Boletus reticuloceps</name>
    <dbReference type="NCBI Taxonomy" id="495285"/>
    <lineage>
        <taxon>Eukaryota</taxon>
        <taxon>Fungi</taxon>
        <taxon>Dikarya</taxon>
        <taxon>Basidiomycota</taxon>
        <taxon>Agaricomycotina</taxon>
        <taxon>Agaricomycetes</taxon>
        <taxon>Agaricomycetidae</taxon>
        <taxon>Boletales</taxon>
        <taxon>Boletineae</taxon>
        <taxon>Boletaceae</taxon>
        <taxon>Boletoideae</taxon>
        <taxon>Boletus</taxon>
    </lineage>
</organism>
<proteinExistence type="predicted"/>
<evidence type="ECO:0000256" key="1">
    <source>
        <dbReference type="SAM" id="MobiDB-lite"/>
    </source>
</evidence>
<dbReference type="AlphaFoldDB" id="A0A8I3A3U3"/>
<keyword evidence="3" id="KW-1185">Reference proteome</keyword>
<protein>
    <submittedName>
        <fullName evidence="2">Uncharacterized protein</fullName>
    </submittedName>
</protein>
<name>A0A8I3A3U3_9AGAM</name>
<dbReference type="EMBL" id="JAGFBS010000054">
    <property type="protein sequence ID" value="KAG6370276.1"/>
    <property type="molecule type" value="Genomic_DNA"/>
</dbReference>
<feature type="region of interest" description="Disordered" evidence="1">
    <location>
        <begin position="167"/>
        <end position="217"/>
    </location>
</feature>
<evidence type="ECO:0000313" key="2">
    <source>
        <dbReference type="EMBL" id="KAG6370276.1"/>
    </source>
</evidence>
<accession>A0A8I3A3U3</accession>
<evidence type="ECO:0000313" key="3">
    <source>
        <dbReference type="Proteomes" id="UP000683000"/>
    </source>
</evidence>
<comment type="caution">
    <text evidence="2">The sequence shown here is derived from an EMBL/GenBank/DDBJ whole genome shotgun (WGS) entry which is preliminary data.</text>
</comment>
<reference evidence="2" key="1">
    <citation type="submission" date="2021-03" db="EMBL/GenBank/DDBJ databases">
        <title>Evolutionary innovations through gain and loss of genes in the ectomycorrhizal Boletales.</title>
        <authorList>
            <person name="Wu G."/>
            <person name="Miyauchi S."/>
            <person name="Morin E."/>
            <person name="Yang Z.-L."/>
            <person name="Xu J."/>
            <person name="Martin F.M."/>
        </authorList>
    </citation>
    <scope>NUCLEOTIDE SEQUENCE</scope>
    <source>
        <strain evidence="2">BR01</strain>
    </source>
</reference>
<gene>
    <name evidence="2" type="ORF">JVT61DRAFT_12225</name>
</gene>
<feature type="compositionally biased region" description="Basic and acidic residues" evidence="1">
    <location>
        <begin position="201"/>
        <end position="217"/>
    </location>
</feature>
<sequence>MAQLFQGGLQGQGLSVDIPDIGGGASVLYVLHGGTRPSRPAVGHFAYQLSTISFELYNPSGWKNLTVADVESGVRHPEGLPSILDFTGGGIPFWSPTLDFQERLSCTFKTIQSLIAHFQNTFDPQEFNVHALPTVFSTTSEGFNQPDGSDALRRDEADARCPVFRPPESLEELGAHESHVLASEKRGSRYTDAATSTQDLPEQKSAREVQLERRDGY</sequence>
<dbReference type="Proteomes" id="UP000683000">
    <property type="component" value="Unassembled WGS sequence"/>
</dbReference>
<feature type="compositionally biased region" description="Basic and acidic residues" evidence="1">
    <location>
        <begin position="173"/>
        <end position="189"/>
    </location>
</feature>